<evidence type="ECO:0000313" key="2">
    <source>
        <dbReference type="Proteomes" id="UP000011841"/>
    </source>
</evidence>
<dbReference type="OrthoDB" id="7338622at2"/>
<dbReference type="InterPro" id="IPR014974">
    <property type="entry name" value="DUF1833"/>
</dbReference>
<dbReference type="eggNOG" id="ENOG5032VKM">
    <property type="taxonomic scope" value="Bacteria"/>
</dbReference>
<proteinExistence type="predicted"/>
<gene>
    <name evidence="1" type="ORF">S58_14380</name>
</gene>
<dbReference type="RefSeq" id="WP_015664577.1">
    <property type="nucleotide sequence ID" value="NC_020453.1"/>
</dbReference>
<protein>
    <submittedName>
        <fullName evidence="1">Unnamed protein product</fullName>
    </submittedName>
</protein>
<dbReference type="Pfam" id="PF08875">
    <property type="entry name" value="DUF1833"/>
    <property type="match status" value="1"/>
</dbReference>
<evidence type="ECO:0000313" key="1">
    <source>
        <dbReference type="EMBL" id="BAM87446.1"/>
    </source>
</evidence>
<organism evidence="1 2">
    <name type="scientific">Bradyrhizobium oligotrophicum S58</name>
    <dbReference type="NCBI Taxonomy" id="1245469"/>
    <lineage>
        <taxon>Bacteria</taxon>
        <taxon>Pseudomonadati</taxon>
        <taxon>Pseudomonadota</taxon>
        <taxon>Alphaproteobacteria</taxon>
        <taxon>Hyphomicrobiales</taxon>
        <taxon>Nitrobacteraceae</taxon>
        <taxon>Bradyrhizobium</taxon>
    </lineage>
</organism>
<dbReference type="HOGENOM" id="CLU_2128704_0_0_5"/>
<sequence>MTFVACPFQADYPEQREGQPPSCRISIDNVARELVPQIRAAFGVRAYIDVLYREYIGSDLTNPAYGPVQFELRNIQMTGPTLAGTVIEKNLQNKRFPRTTKNYDYQRFPSLLS</sequence>
<dbReference type="AlphaFoldDB" id="M4Z3K7"/>
<dbReference type="PATRIC" id="fig|1245469.3.peg.1469"/>
<name>M4Z3K7_9BRAD</name>
<dbReference type="EMBL" id="AP012603">
    <property type="protein sequence ID" value="BAM87446.1"/>
    <property type="molecule type" value="Genomic_DNA"/>
</dbReference>
<reference evidence="1 2" key="1">
    <citation type="journal article" date="2013" name="Appl. Environ. Microbiol.">
        <title>Genome analysis suggests that the soil oligotrophic bacterium Agromonas oligotrophica (Bradyrhizobium oligotrophicum) is a nitrogen-fixing symbiont of Aeschynomene indica.</title>
        <authorList>
            <person name="Okubo T."/>
            <person name="Fukushima S."/>
            <person name="Itakura M."/>
            <person name="Oshima K."/>
            <person name="Longtonglang A."/>
            <person name="Teaumroong N."/>
            <person name="Mitsui H."/>
            <person name="Hattori M."/>
            <person name="Hattori R."/>
            <person name="Hattori T."/>
            <person name="Minamisawa K."/>
        </authorList>
    </citation>
    <scope>NUCLEOTIDE SEQUENCE [LARGE SCALE GENOMIC DNA]</scope>
    <source>
        <strain evidence="1 2">S58</strain>
    </source>
</reference>
<dbReference type="GeneID" id="301815383"/>
<accession>M4Z3K7</accession>
<dbReference type="Proteomes" id="UP000011841">
    <property type="component" value="Chromosome"/>
</dbReference>
<keyword evidence="2" id="KW-1185">Reference proteome</keyword>
<dbReference type="KEGG" id="aol:S58_14380"/>